<keyword evidence="3" id="KW-1185">Reference proteome</keyword>
<dbReference type="EMBL" id="JBHUGA010000011">
    <property type="protein sequence ID" value="MFD1846048.1"/>
    <property type="molecule type" value="Genomic_DNA"/>
</dbReference>
<comment type="caution">
    <text evidence="2">The sequence shown here is derived from an EMBL/GenBank/DDBJ whole genome shotgun (WGS) entry which is preliminary data.</text>
</comment>
<dbReference type="RefSeq" id="WP_343880270.1">
    <property type="nucleotide sequence ID" value="NZ_BAAAIJ010000047.1"/>
</dbReference>
<evidence type="ECO:0000259" key="1">
    <source>
        <dbReference type="Pfam" id="PF05239"/>
    </source>
</evidence>
<dbReference type="SUPFAM" id="SSF50346">
    <property type="entry name" value="PRC-barrel domain"/>
    <property type="match status" value="1"/>
</dbReference>
<accession>A0ABW4Q610</accession>
<reference evidence="3" key="1">
    <citation type="journal article" date="2019" name="Int. J. Syst. Evol. Microbiol.">
        <title>The Global Catalogue of Microorganisms (GCM) 10K type strain sequencing project: providing services to taxonomists for standard genome sequencing and annotation.</title>
        <authorList>
            <consortium name="The Broad Institute Genomics Platform"/>
            <consortium name="The Broad Institute Genome Sequencing Center for Infectious Disease"/>
            <person name="Wu L."/>
            <person name="Ma J."/>
        </authorList>
    </citation>
    <scope>NUCLEOTIDE SEQUENCE [LARGE SCALE GENOMIC DNA]</scope>
    <source>
        <strain evidence="3">JCM 11496</strain>
    </source>
</reference>
<dbReference type="InterPro" id="IPR027275">
    <property type="entry name" value="PRC-brl_dom"/>
</dbReference>
<evidence type="ECO:0000313" key="2">
    <source>
        <dbReference type="EMBL" id="MFD1846048.1"/>
    </source>
</evidence>
<name>A0ABW4Q610_9MICC</name>
<dbReference type="InterPro" id="IPR014747">
    <property type="entry name" value="Bac_photo_RC_H_C"/>
</dbReference>
<dbReference type="InterPro" id="IPR011033">
    <property type="entry name" value="PRC_barrel-like_sf"/>
</dbReference>
<sequence>MAQPDIQELQQATAWDADGEKLGEVSQVHLDARTGEPVWLTVPLGLFNTREHFIPYQGARLDGGDLHVAYTKDKITDAPDLEAASELTDEQMATLREYYGL</sequence>
<gene>
    <name evidence="2" type="ORF">ACFSFX_05495</name>
</gene>
<evidence type="ECO:0000313" key="3">
    <source>
        <dbReference type="Proteomes" id="UP001597307"/>
    </source>
</evidence>
<organism evidence="2 3">
    <name type="scientific">Arthrobacter flavus</name>
    <dbReference type="NCBI Taxonomy" id="95172"/>
    <lineage>
        <taxon>Bacteria</taxon>
        <taxon>Bacillati</taxon>
        <taxon>Actinomycetota</taxon>
        <taxon>Actinomycetes</taxon>
        <taxon>Micrococcales</taxon>
        <taxon>Micrococcaceae</taxon>
        <taxon>Arthrobacter</taxon>
    </lineage>
</organism>
<dbReference type="Pfam" id="PF05239">
    <property type="entry name" value="PRC"/>
    <property type="match status" value="1"/>
</dbReference>
<dbReference type="Gene3D" id="3.90.50.10">
    <property type="entry name" value="Photosynthetic Reaction Center, subunit H, domain 2"/>
    <property type="match status" value="1"/>
</dbReference>
<dbReference type="Proteomes" id="UP001597307">
    <property type="component" value="Unassembled WGS sequence"/>
</dbReference>
<protein>
    <submittedName>
        <fullName evidence="2">PRC-barrel domain-containing protein</fullName>
    </submittedName>
</protein>
<feature type="domain" description="PRC-barrel" evidence="1">
    <location>
        <begin position="8"/>
        <end position="74"/>
    </location>
</feature>
<proteinExistence type="predicted"/>